<evidence type="ECO:0000256" key="5">
    <source>
        <dbReference type="ARBA" id="ARBA00038035"/>
    </source>
</evidence>
<evidence type="ECO:0000256" key="7">
    <source>
        <dbReference type="ARBA" id="ARBA00049014"/>
    </source>
</evidence>
<dbReference type="Proteomes" id="UP001174936">
    <property type="component" value="Unassembled WGS sequence"/>
</dbReference>
<dbReference type="Gene3D" id="1.10.510.10">
    <property type="entry name" value="Transferase(Phosphotransferase) domain 1"/>
    <property type="match status" value="1"/>
</dbReference>
<keyword evidence="3 11" id="KW-0418">Kinase</keyword>
<evidence type="ECO:0000256" key="8">
    <source>
        <dbReference type="ARBA" id="ARBA00049299"/>
    </source>
</evidence>
<keyword evidence="12" id="KW-1185">Reference proteome</keyword>
<protein>
    <recommendedName>
        <fullName evidence="6">mitogen-activated protein kinase kinase</fullName>
        <ecNumber evidence="6">2.7.12.2</ecNumber>
    </recommendedName>
</protein>
<dbReference type="EC" id="2.7.12.2" evidence="6"/>
<dbReference type="GO" id="GO:0005524">
    <property type="term" value="F:ATP binding"/>
    <property type="evidence" value="ECO:0007669"/>
    <property type="project" value="UniProtKB-KW"/>
</dbReference>
<dbReference type="InterPro" id="IPR000719">
    <property type="entry name" value="Prot_kinase_dom"/>
</dbReference>
<comment type="similarity">
    <text evidence="5">Belongs to the protein kinase superfamily. STE Ser/Thr protein kinase family. MAP kinase kinase subfamily.</text>
</comment>
<proteinExistence type="inferred from homology"/>
<dbReference type="GO" id="GO:0004708">
    <property type="term" value="F:MAP kinase kinase activity"/>
    <property type="evidence" value="ECO:0007669"/>
    <property type="project" value="UniProtKB-EC"/>
</dbReference>
<keyword evidence="1" id="KW-0808">Transferase</keyword>
<dbReference type="PROSITE" id="PS00108">
    <property type="entry name" value="PROTEIN_KINASE_ST"/>
    <property type="match status" value="1"/>
</dbReference>
<dbReference type="InterPro" id="IPR011009">
    <property type="entry name" value="Kinase-like_dom_sf"/>
</dbReference>
<evidence type="ECO:0000256" key="6">
    <source>
        <dbReference type="ARBA" id="ARBA00038999"/>
    </source>
</evidence>
<comment type="caution">
    <text evidence="11">The sequence shown here is derived from an EMBL/GenBank/DDBJ whole genome shotgun (WGS) entry which is preliminary data.</text>
</comment>
<dbReference type="SMART" id="SM00220">
    <property type="entry name" value="S_TKc"/>
    <property type="match status" value="1"/>
</dbReference>
<comment type="catalytic activity">
    <reaction evidence="9">
        <text>L-tyrosyl-[protein] + ATP = O-phospho-L-tyrosyl-[protein] + ADP + H(+)</text>
        <dbReference type="Rhea" id="RHEA:10596"/>
        <dbReference type="Rhea" id="RHEA-COMP:10136"/>
        <dbReference type="Rhea" id="RHEA-COMP:20101"/>
        <dbReference type="ChEBI" id="CHEBI:15378"/>
        <dbReference type="ChEBI" id="CHEBI:30616"/>
        <dbReference type="ChEBI" id="CHEBI:46858"/>
        <dbReference type="ChEBI" id="CHEBI:61978"/>
        <dbReference type="ChEBI" id="CHEBI:456216"/>
        <dbReference type="EC" id="2.7.12.2"/>
    </reaction>
</comment>
<evidence type="ECO:0000256" key="9">
    <source>
        <dbReference type="ARBA" id="ARBA00051693"/>
    </source>
</evidence>
<accession>A0AA39YM88</accession>
<dbReference type="PANTHER" id="PTHR48013">
    <property type="entry name" value="DUAL SPECIFICITY MITOGEN-ACTIVATED PROTEIN KINASE KINASE 5-RELATED"/>
    <property type="match status" value="1"/>
</dbReference>
<evidence type="ECO:0000256" key="2">
    <source>
        <dbReference type="ARBA" id="ARBA00022741"/>
    </source>
</evidence>
<gene>
    <name evidence="11" type="ORF">B0T16DRAFT_320320</name>
</gene>
<evidence type="ECO:0000256" key="1">
    <source>
        <dbReference type="ARBA" id="ARBA00022679"/>
    </source>
</evidence>
<name>A0AA39YM88_9PEZI</name>
<evidence type="ECO:0000259" key="10">
    <source>
        <dbReference type="PROSITE" id="PS50011"/>
    </source>
</evidence>
<dbReference type="InterPro" id="IPR008271">
    <property type="entry name" value="Ser/Thr_kinase_AS"/>
</dbReference>
<dbReference type="PROSITE" id="PS50011">
    <property type="entry name" value="PROTEIN_KINASE_DOM"/>
    <property type="match status" value="1"/>
</dbReference>
<comment type="catalytic activity">
    <reaction evidence="8">
        <text>L-threonyl-[protein] + ATP = O-phospho-L-threonyl-[protein] + ADP + H(+)</text>
        <dbReference type="Rhea" id="RHEA:46608"/>
        <dbReference type="Rhea" id="RHEA-COMP:11060"/>
        <dbReference type="Rhea" id="RHEA-COMP:11605"/>
        <dbReference type="ChEBI" id="CHEBI:15378"/>
        <dbReference type="ChEBI" id="CHEBI:30013"/>
        <dbReference type="ChEBI" id="CHEBI:30616"/>
        <dbReference type="ChEBI" id="CHEBI:61977"/>
        <dbReference type="ChEBI" id="CHEBI:456216"/>
        <dbReference type="EC" id="2.7.12.2"/>
    </reaction>
</comment>
<evidence type="ECO:0000256" key="3">
    <source>
        <dbReference type="ARBA" id="ARBA00022777"/>
    </source>
</evidence>
<evidence type="ECO:0000256" key="4">
    <source>
        <dbReference type="ARBA" id="ARBA00022840"/>
    </source>
</evidence>
<sequence>MALPRKPTTQPSDLVRDSEIEATVFHDYTTQVIYRVGRSAHQRRVRIEERWVREGCLGRGAYGTVYKERCDTGPHPRVRAVKEIKKSVGGGDDIDHNRELEAIAKFSHPKYAHCFVRSDGWFAFGDAVFISMEYLEHGDLQRYLTTPLPEGEARDIVSQVLEGLKHMHENRFIHRDLKPGNIMVVERGPVWWVKIADFGISKRRHELTSLQTFQRGTLGFAAPEAFGLGGDGSGVDSEYAAALDIWSLGAVAFRIMANVGAFPNLLDLVEYCSGKRVFPTARLQACDISEDGQAFVASLMLPEPEKRPLAGQAHQHAWFQAEVDLLKADASGAGTAPKL</sequence>
<dbReference type="AlphaFoldDB" id="A0AA39YM88"/>
<comment type="catalytic activity">
    <reaction evidence="7">
        <text>L-seryl-[protein] + ATP = O-phospho-L-seryl-[protein] + ADP + H(+)</text>
        <dbReference type="Rhea" id="RHEA:17989"/>
        <dbReference type="Rhea" id="RHEA-COMP:9863"/>
        <dbReference type="Rhea" id="RHEA-COMP:11604"/>
        <dbReference type="ChEBI" id="CHEBI:15378"/>
        <dbReference type="ChEBI" id="CHEBI:29999"/>
        <dbReference type="ChEBI" id="CHEBI:30616"/>
        <dbReference type="ChEBI" id="CHEBI:83421"/>
        <dbReference type="ChEBI" id="CHEBI:456216"/>
        <dbReference type="EC" id="2.7.12.2"/>
    </reaction>
</comment>
<evidence type="ECO:0000313" key="12">
    <source>
        <dbReference type="Proteomes" id="UP001174936"/>
    </source>
</evidence>
<dbReference type="Pfam" id="PF00069">
    <property type="entry name" value="Pkinase"/>
    <property type="match status" value="1"/>
</dbReference>
<dbReference type="CDD" id="cd00180">
    <property type="entry name" value="PKc"/>
    <property type="match status" value="1"/>
</dbReference>
<feature type="domain" description="Protein kinase" evidence="10">
    <location>
        <begin position="51"/>
        <end position="319"/>
    </location>
</feature>
<keyword evidence="4" id="KW-0067">ATP-binding</keyword>
<organism evidence="11 12">
    <name type="scientific">Cercophora newfieldiana</name>
    <dbReference type="NCBI Taxonomy" id="92897"/>
    <lineage>
        <taxon>Eukaryota</taxon>
        <taxon>Fungi</taxon>
        <taxon>Dikarya</taxon>
        <taxon>Ascomycota</taxon>
        <taxon>Pezizomycotina</taxon>
        <taxon>Sordariomycetes</taxon>
        <taxon>Sordariomycetidae</taxon>
        <taxon>Sordariales</taxon>
        <taxon>Lasiosphaeriaceae</taxon>
        <taxon>Cercophora</taxon>
    </lineage>
</organism>
<dbReference type="EMBL" id="JAULSV010000001">
    <property type="protein sequence ID" value="KAK0654999.1"/>
    <property type="molecule type" value="Genomic_DNA"/>
</dbReference>
<dbReference type="SUPFAM" id="SSF56112">
    <property type="entry name" value="Protein kinase-like (PK-like)"/>
    <property type="match status" value="1"/>
</dbReference>
<reference evidence="11" key="1">
    <citation type="submission" date="2023-06" db="EMBL/GenBank/DDBJ databases">
        <title>Genome-scale phylogeny and comparative genomics of the fungal order Sordariales.</title>
        <authorList>
            <consortium name="Lawrence Berkeley National Laboratory"/>
            <person name="Hensen N."/>
            <person name="Bonometti L."/>
            <person name="Westerberg I."/>
            <person name="Brannstrom I.O."/>
            <person name="Guillou S."/>
            <person name="Cros-Aarteil S."/>
            <person name="Calhoun S."/>
            <person name="Haridas S."/>
            <person name="Kuo A."/>
            <person name="Mondo S."/>
            <person name="Pangilinan J."/>
            <person name="Riley R."/>
            <person name="Labutti K."/>
            <person name="Andreopoulos B."/>
            <person name="Lipzen A."/>
            <person name="Chen C."/>
            <person name="Yanf M."/>
            <person name="Daum C."/>
            <person name="Ng V."/>
            <person name="Clum A."/>
            <person name="Steindorff A."/>
            <person name="Ohm R."/>
            <person name="Martin F."/>
            <person name="Silar P."/>
            <person name="Natvig D."/>
            <person name="Lalanne C."/>
            <person name="Gautier V."/>
            <person name="Ament-Velasquez S.L."/>
            <person name="Kruys A."/>
            <person name="Hutchinson M.I."/>
            <person name="Powell A.J."/>
            <person name="Barry K."/>
            <person name="Miller A.N."/>
            <person name="Grigoriev I.V."/>
            <person name="Debuchy R."/>
            <person name="Gladieux P."/>
            <person name="Thoren M.H."/>
            <person name="Johannesson H."/>
        </authorList>
    </citation>
    <scope>NUCLEOTIDE SEQUENCE</scope>
    <source>
        <strain evidence="11">SMH2532-1</strain>
    </source>
</reference>
<evidence type="ECO:0000313" key="11">
    <source>
        <dbReference type="EMBL" id="KAK0654999.1"/>
    </source>
</evidence>
<keyword evidence="2" id="KW-0547">Nucleotide-binding</keyword>
<dbReference type="PANTHER" id="PTHR48013:SF9">
    <property type="entry name" value="DUAL SPECIFICITY MITOGEN-ACTIVATED PROTEIN KINASE KINASE 5"/>
    <property type="match status" value="1"/>
</dbReference>